<keyword evidence="2" id="KW-0732">Signal</keyword>
<gene>
    <name evidence="3" type="ORF">sr10182</name>
</gene>
<dbReference type="InterPro" id="IPR029058">
    <property type="entry name" value="AB_hydrolase_fold"/>
</dbReference>
<dbReference type="PANTHER" id="PTHR35560">
    <property type="entry name" value="BLL0132 PROTEIN"/>
    <property type="match status" value="1"/>
</dbReference>
<evidence type="ECO:0008006" key="5">
    <source>
        <dbReference type="Google" id="ProtNLM"/>
    </source>
</evidence>
<dbReference type="PANTHER" id="PTHR35560:SF3">
    <property type="entry name" value="PEPTIDASE S9 PROLYL OLIGOPEPTIDASE CATALYTIC DOMAIN-CONTAINING PROTEIN"/>
    <property type="match status" value="1"/>
</dbReference>
<reference evidence="3 4" key="1">
    <citation type="journal article" date="2010" name="Science">
        <title>Pathogenicity determinants in smut fungi revealed by genome comparison.</title>
        <authorList>
            <person name="Schirawski J."/>
            <person name="Mannhaupt G."/>
            <person name="Muench K."/>
            <person name="Brefort T."/>
            <person name="Schipper K."/>
            <person name="Doehlemann G."/>
            <person name="Di Stasio M."/>
            <person name="Roessel N."/>
            <person name="Mendoza-Mendoza A."/>
            <person name="Pester D."/>
            <person name="Mueller O."/>
            <person name="Winterberg B."/>
            <person name="Meyer E."/>
            <person name="Ghareeb H."/>
            <person name="Wollenberg T."/>
            <person name="Muensterkoetter M."/>
            <person name="Wong P."/>
            <person name="Walter M."/>
            <person name="Stukenbrock E."/>
            <person name="Gueldener U."/>
            <person name="Kahmann R."/>
        </authorList>
    </citation>
    <scope>NUCLEOTIDE SEQUENCE [LARGE SCALE GENOMIC DNA]</scope>
    <source>
        <strain evidence="4">SRZ2</strain>
    </source>
</reference>
<feature type="chain" id="PRO_5003216422" description="Transmembrane protein" evidence="2">
    <location>
        <begin position="18"/>
        <end position="492"/>
    </location>
</feature>
<dbReference type="EMBL" id="FQ311430">
    <property type="protein sequence ID" value="CBQ67903.1"/>
    <property type="molecule type" value="Genomic_DNA"/>
</dbReference>
<name>E6ZKQ0_SPORE</name>
<dbReference type="VEuPathDB" id="FungiDB:sr10182"/>
<dbReference type="Proteomes" id="UP000008867">
    <property type="component" value="Chromosome 1"/>
</dbReference>
<organism evidence="3 4">
    <name type="scientific">Sporisorium reilianum (strain SRZ2)</name>
    <name type="common">Maize head smut fungus</name>
    <dbReference type="NCBI Taxonomy" id="999809"/>
    <lineage>
        <taxon>Eukaryota</taxon>
        <taxon>Fungi</taxon>
        <taxon>Dikarya</taxon>
        <taxon>Basidiomycota</taxon>
        <taxon>Ustilaginomycotina</taxon>
        <taxon>Ustilaginomycetes</taxon>
        <taxon>Ustilaginales</taxon>
        <taxon>Ustilaginaceae</taxon>
        <taxon>Sporisorium</taxon>
    </lineage>
</organism>
<dbReference type="Gene3D" id="3.40.50.1820">
    <property type="entry name" value="alpha/beta hydrolase"/>
    <property type="match status" value="1"/>
</dbReference>
<dbReference type="AlphaFoldDB" id="E6ZKQ0"/>
<dbReference type="SUPFAM" id="SSF53474">
    <property type="entry name" value="alpha/beta-Hydrolases"/>
    <property type="match status" value="1"/>
</dbReference>
<proteinExistence type="predicted"/>
<keyword evidence="4" id="KW-1185">Reference proteome</keyword>
<feature type="region of interest" description="Disordered" evidence="1">
    <location>
        <begin position="28"/>
        <end position="47"/>
    </location>
</feature>
<accession>E6ZKQ0</accession>
<dbReference type="OrthoDB" id="5985073at2759"/>
<evidence type="ECO:0000256" key="1">
    <source>
        <dbReference type="SAM" id="MobiDB-lite"/>
    </source>
</evidence>
<evidence type="ECO:0000313" key="4">
    <source>
        <dbReference type="Proteomes" id="UP000008867"/>
    </source>
</evidence>
<protein>
    <recommendedName>
        <fullName evidence="5">Transmembrane protein</fullName>
    </recommendedName>
</protein>
<feature type="signal peptide" evidence="2">
    <location>
        <begin position="1"/>
        <end position="17"/>
    </location>
</feature>
<evidence type="ECO:0000256" key="2">
    <source>
        <dbReference type="SAM" id="SignalP"/>
    </source>
</evidence>
<evidence type="ECO:0000313" key="3">
    <source>
        <dbReference type="EMBL" id="CBQ67903.1"/>
    </source>
</evidence>
<dbReference type="HOGENOM" id="CLU_023751_4_1_1"/>
<dbReference type="eggNOG" id="ENOG502S3VG">
    <property type="taxonomic scope" value="Eukaryota"/>
</dbReference>
<sequence>MRLTPTLVATLLSASYAASFAAAAASTSAPFSPTSDPGIYPGGSQNPSDGWKVLPDIDGARIDNSTLVVGRGSATLLHYIDADYDARKIKRAVIQIHGENRDAWNQWIYSDLSAKRAATGGSFNRDEVVVMAPMFFDTMDEGAYPFDPTLDSANAAATSTQDTAATPTARRRSWAYPTDDVYESGFERRSLVERARFHIPLQKVSTTQVMIWKSVEWGDGSPAYEPATSAGAGSFDALDAAVSFFLDQSRFPHLRTVVVAGFSLGAQLTNRYATFRNDTSQDSRVIFWISSPNSFVYLDGSRPARIGASCANTYSDYKYGLNGTLPQYYLQSAQLSRTQLISRYLSRTVYYLVGMHDTSAGLDSCAPNSQGSGHLDKMYYWTQNVVPLLPGSTGQQGRLPTNSLVRFVGDTGHQDWKVITSDPGVETLWLKKWYANGTDASAPQSNGVRAAQTPSAKSIAKNENAGVAQRVETGLVVAGVVAALVASLAGSL</sequence>